<dbReference type="PANTHER" id="PTHR43201">
    <property type="entry name" value="ACYL-COA SYNTHETASE"/>
    <property type="match status" value="1"/>
</dbReference>
<dbReference type="Pfam" id="PF00501">
    <property type="entry name" value="AMP-binding"/>
    <property type="match status" value="1"/>
</dbReference>
<dbReference type="PROSITE" id="PS00455">
    <property type="entry name" value="AMP_BINDING"/>
    <property type="match status" value="1"/>
</dbReference>
<comment type="caution">
    <text evidence="5">The sequence shown here is derived from an EMBL/GenBank/DDBJ whole genome shotgun (WGS) entry which is preliminary data.</text>
</comment>
<organism evidence="5 6">
    <name type="scientific">Sphingomonas lycopersici</name>
    <dbReference type="NCBI Taxonomy" id="2951807"/>
    <lineage>
        <taxon>Bacteria</taxon>
        <taxon>Pseudomonadati</taxon>
        <taxon>Pseudomonadota</taxon>
        <taxon>Alphaproteobacteria</taxon>
        <taxon>Sphingomonadales</taxon>
        <taxon>Sphingomonadaceae</taxon>
        <taxon>Sphingomonas</taxon>
    </lineage>
</organism>
<dbReference type="Proteomes" id="UP001165565">
    <property type="component" value="Unassembled WGS sequence"/>
</dbReference>
<gene>
    <name evidence="5" type="ORF">NEE01_00900</name>
</gene>
<dbReference type="InterPro" id="IPR020845">
    <property type="entry name" value="AMP-binding_CS"/>
</dbReference>
<accession>A0AA41Z3F8</accession>
<reference evidence="5" key="1">
    <citation type="submission" date="2022-06" db="EMBL/GenBank/DDBJ databases">
        <title>Sphingomonas sp. nov. isolated from rhizosphere soil of tomato.</title>
        <authorList>
            <person name="Dong H."/>
            <person name="Gao R."/>
        </authorList>
    </citation>
    <scope>NUCLEOTIDE SEQUENCE</scope>
    <source>
        <strain evidence="5">MMSM24</strain>
    </source>
</reference>
<dbReference type="RefSeq" id="WP_265267377.1">
    <property type="nucleotide sequence ID" value="NZ_JANFAV010000001.1"/>
</dbReference>
<dbReference type="SUPFAM" id="SSF56801">
    <property type="entry name" value="Acetyl-CoA synthetase-like"/>
    <property type="match status" value="1"/>
</dbReference>
<evidence type="ECO:0000313" key="5">
    <source>
        <dbReference type="EMBL" id="MCW6533332.1"/>
    </source>
</evidence>
<sequence length="537" mass="58128">MIVPGSARTGAPPLLPRISDYADWMAAHRPDDEAMVLEDRRWSYAALARAVDALARALIVAGVGKGDRVATLQTPHPDYLVSFLASASIGAIWVGLNPRYQFEELAYVVADAAPKVLLARTHIGGRDYRDLLTRLRACSPALEMAVAFAGEPPVAGFSRWEAFMSAGEGCGDAQLRAARAGCGGFDPCLIVYTSGSTGRPKGAVLHHHGLAAFSLAQNRLWPVSPLRAVNYFPINHVGCVVDVSLPTLLAGGTILFLEQFDPRASLALMAAERATLWGSVPTCFQMQLDVPDFDTFDLSAVQLILWEGAAMPVDLLRRLHAIHPRLATNYGMTETTSGIAATEPTGDLEVLANSVGTAFPGVEIRLVDAGGNDVSAGESGEVWARSPYNLLRYWNHPAETAAALTPDGWFRTGDLAVRRTDGRYRIVGRLKEMFKSGGYNVYPREVEAAIEAHPDVEQVAIVSTEDPTWQEIGVAFIVARPSLSTAAIEAWCRGRLANYKIPKRFVFVADLPLLPIGKIDKPALRRMAADTRETDSL</sequence>
<dbReference type="Pfam" id="PF13193">
    <property type="entry name" value="AMP-binding_C"/>
    <property type="match status" value="1"/>
</dbReference>
<dbReference type="InterPro" id="IPR042099">
    <property type="entry name" value="ANL_N_sf"/>
</dbReference>
<dbReference type="InterPro" id="IPR000873">
    <property type="entry name" value="AMP-dep_synth/lig_dom"/>
</dbReference>
<dbReference type="InterPro" id="IPR025110">
    <property type="entry name" value="AMP-bd_C"/>
</dbReference>
<dbReference type="GO" id="GO:0006631">
    <property type="term" value="P:fatty acid metabolic process"/>
    <property type="evidence" value="ECO:0007669"/>
    <property type="project" value="TreeGrafter"/>
</dbReference>
<name>A0AA41Z3F8_9SPHN</name>
<evidence type="ECO:0000256" key="2">
    <source>
        <dbReference type="ARBA" id="ARBA00022598"/>
    </source>
</evidence>
<feature type="domain" description="AMP-dependent synthetase/ligase" evidence="3">
    <location>
        <begin position="24"/>
        <end position="394"/>
    </location>
</feature>
<evidence type="ECO:0000259" key="3">
    <source>
        <dbReference type="Pfam" id="PF00501"/>
    </source>
</evidence>
<comment type="similarity">
    <text evidence="1">Belongs to the ATP-dependent AMP-binding enzyme family.</text>
</comment>
<feature type="domain" description="AMP-binding enzyme C-terminal" evidence="4">
    <location>
        <begin position="445"/>
        <end position="518"/>
    </location>
</feature>
<protein>
    <submittedName>
        <fullName evidence="5">AMP-binding protein</fullName>
    </submittedName>
</protein>
<evidence type="ECO:0000256" key="1">
    <source>
        <dbReference type="ARBA" id="ARBA00006432"/>
    </source>
</evidence>
<keyword evidence="6" id="KW-1185">Reference proteome</keyword>
<keyword evidence="2" id="KW-0436">Ligase</keyword>
<dbReference type="GO" id="GO:0031956">
    <property type="term" value="F:medium-chain fatty acid-CoA ligase activity"/>
    <property type="evidence" value="ECO:0007669"/>
    <property type="project" value="TreeGrafter"/>
</dbReference>
<dbReference type="Gene3D" id="3.30.300.30">
    <property type="match status" value="1"/>
</dbReference>
<dbReference type="InterPro" id="IPR045851">
    <property type="entry name" value="AMP-bd_C_sf"/>
</dbReference>
<dbReference type="AlphaFoldDB" id="A0AA41Z3F8"/>
<dbReference type="Gene3D" id="3.40.50.12780">
    <property type="entry name" value="N-terminal domain of ligase-like"/>
    <property type="match status" value="1"/>
</dbReference>
<evidence type="ECO:0000259" key="4">
    <source>
        <dbReference type="Pfam" id="PF13193"/>
    </source>
</evidence>
<proteinExistence type="inferred from homology"/>
<evidence type="ECO:0000313" key="6">
    <source>
        <dbReference type="Proteomes" id="UP001165565"/>
    </source>
</evidence>
<dbReference type="PANTHER" id="PTHR43201:SF5">
    <property type="entry name" value="MEDIUM-CHAIN ACYL-COA LIGASE ACSF2, MITOCHONDRIAL"/>
    <property type="match status" value="1"/>
</dbReference>
<dbReference type="EMBL" id="JANFAV010000001">
    <property type="protein sequence ID" value="MCW6533332.1"/>
    <property type="molecule type" value="Genomic_DNA"/>
</dbReference>